<dbReference type="AlphaFoldDB" id="A0A812TTE0"/>
<protein>
    <submittedName>
        <fullName evidence="2">Uncharacterized protein</fullName>
    </submittedName>
</protein>
<evidence type="ECO:0000256" key="1">
    <source>
        <dbReference type="SAM" id="MobiDB-lite"/>
    </source>
</evidence>
<accession>A0A812TTE0</accession>
<dbReference type="EMBL" id="CAJNDS010002591">
    <property type="protein sequence ID" value="CAE7537172.1"/>
    <property type="molecule type" value="Genomic_DNA"/>
</dbReference>
<sequence>MVAELLRVSRRRTCQPHRSSRRTAKEQSALDDFMASSVRVSRKMYTHDLRYMVCSVGHRLTHLFVTSPPAAIAAPPRLALGRQLAHPSRMLRPVSSSRSSC</sequence>
<proteinExistence type="predicted"/>
<dbReference type="Proteomes" id="UP000604046">
    <property type="component" value="Unassembled WGS sequence"/>
</dbReference>
<evidence type="ECO:0000313" key="3">
    <source>
        <dbReference type="Proteomes" id="UP000604046"/>
    </source>
</evidence>
<feature type="region of interest" description="Disordered" evidence="1">
    <location>
        <begin position="8"/>
        <end position="28"/>
    </location>
</feature>
<name>A0A812TTE0_9DINO</name>
<keyword evidence="3" id="KW-1185">Reference proteome</keyword>
<reference evidence="2" key="1">
    <citation type="submission" date="2021-02" db="EMBL/GenBank/DDBJ databases">
        <authorList>
            <person name="Dougan E. K."/>
            <person name="Rhodes N."/>
            <person name="Thang M."/>
            <person name="Chan C."/>
        </authorList>
    </citation>
    <scope>NUCLEOTIDE SEQUENCE</scope>
</reference>
<comment type="caution">
    <text evidence="2">The sequence shown here is derived from an EMBL/GenBank/DDBJ whole genome shotgun (WGS) entry which is preliminary data.</text>
</comment>
<organism evidence="2 3">
    <name type="scientific">Symbiodinium natans</name>
    <dbReference type="NCBI Taxonomy" id="878477"/>
    <lineage>
        <taxon>Eukaryota</taxon>
        <taxon>Sar</taxon>
        <taxon>Alveolata</taxon>
        <taxon>Dinophyceae</taxon>
        <taxon>Suessiales</taxon>
        <taxon>Symbiodiniaceae</taxon>
        <taxon>Symbiodinium</taxon>
    </lineage>
</organism>
<evidence type="ECO:0000313" key="2">
    <source>
        <dbReference type="EMBL" id="CAE7537172.1"/>
    </source>
</evidence>
<gene>
    <name evidence="2" type="ORF">SNAT2548_LOCUS30107</name>
</gene>
<feature type="compositionally biased region" description="Basic residues" evidence="1">
    <location>
        <begin position="8"/>
        <end position="22"/>
    </location>
</feature>